<dbReference type="PANTHER" id="PTHR38602:SF1">
    <property type="entry name" value="INNER MEMBRANE PROTEIN"/>
    <property type="match status" value="1"/>
</dbReference>
<dbReference type="InterPro" id="IPR019201">
    <property type="entry name" value="DUF2065"/>
</dbReference>
<reference evidence="3" key="1">
    <citation type="journal article" date="2019" name="Int. J. Syst. Evol. Microbiol.">
        <title>The Global Catalogue of Microorganisms (GCM) 10K type strain sequencing project: providing services to taxonomists for standard genome sequencing and annotation.</title>
        <authorList>
            <consortium name="The Broad Institute Genomics Platform"/>
            <consortium name="The Broad Institute Genome Sequencing Center for Infectious Disease"/>
            <person name="Wu L."/>
            <person name="Ma J."/>
        </authorList>
    </citation>
    <scope>NUCLEOTIDE SEQUENCE [LARGE SCALE GENOMIC DNA]</scope>
    <source>
        <strain evidence="3">NBRC 110140</strain>
    </source>
</reference>
<dbReference type="PANTHER" id="PTHR38602">
    <property type="entry name" value="INNER MEMBRANE PROTEIN-RELATED"/>
    <property type="match status" value="1"/>
</dbReference>
<dbReference type="RefSeq" id="WP_284376472.1">
    <property type="nucleotide sequence ID" value="NZ_BSNN01000002.1"/>
</dbReference>
<gene>
    <name evidence="2" type="ORF">GCM10007939_08790</name>
</gene>
<evidence type="ECO:0008006" key="4">
    <source>
        <dbReference type="Google" id="ProtNLM"/>
    </source>
</evidence>
<dbReference type="EMBL" id="BSNN01000002">
    <property type="protein sequence ID" value="GLQ34596.1"/>
    <property type="molecule type" value="Genomic_DNA"/>
</dbReference>
<feature type="transmembrane region" description="Helical" evidence="1">
    <location>
        <begin position="44"/>
        <end position="63"/>
    </location>
</feature>
<keyword evidence="3" id="KW-1185">Reference proteome</keyword>
<keyword evidence="1" id="KW-0812">Transmembrane</keyword>
<keyword evidence="1" id="KW-0472">Membrane</keyword>
<organism evidence="2 3">
    <name type="scientific">Amylibacter marinus</name>
    <dbReference type="NCBI Taxonomy" id="1475483"/>
    <lineage>
        <taxon>Bacteria</taxon>
        <taxon>Pseudomonadati</taxon>
        <taxon>Pseudomonadota</taxon>
        <taxon>Alphaproteobacteria</taxon>
        <taxon>Rhodobacterales</taxon>
        <taxon>Paracoccaceae</taxon>
        <taxon>Amylibacter</taxon>
    </lineage>
</organism>
<sequence>MSDFLTALALVAVIEGLVLALAPLRYQDLLQTLSEMPLTRKRTIGLIIVAFGVVMLWAVRAFVA</sequence>
<evidence type="ECO:0000256" key="1">
    <source>
        <dbReference type="SAM" id="Phobius"/>
    </source>
</evidence>
<comment type="caution">
    <text evidence="2">The sequence shown here is derived from an EMBL/GenBank/DDBJ whole genome shotgun (WGS) entry which is preliminary data.</text>
</comment>
<name>A0ABQ5VTV6_9RHOB</name>
<protein>
    <recommendedName>
        <fullName evidence="4">DUF2065 domain-containing protein</fullName>
    </recommendedName>
</protein>
<evidence type="ECO:0000313" key="2">
    <source>
        <dbReference type="EMBL" id="GLQ34596.1"/>
    </source>
</evidence>
<evidence type="ECO:0000313" key="3">
    <source>
        <dbReference type="Proteomes" id="UP001156694"/>
    </source>
</evidence>
<accession>A0ABQ5VTV6</accession>
<proteinExistence type="predicted"/>
<dbReference type="Proteomes" id="UP001156694">
    <property type="component" value="Unassembled WGS sequence"/>
</dbReference>
<dbReference type="Pfam" id="PF09838">
    <property type="entry name" value="DUF2065"/>
    <property type="match status" value="1"/>
</dbReference>
<keyword evidence="1" id="KW-1133">Transmembrane helix</keyword>